<dbReference type="RefSeq" id="WP_345920560.1">
    <property type="nucleotide sequence ID" value="NZ_JBDIVE010000008.1"/>
</dbReference>
<accession>A0ABU9Z105</accession>
<reference evidence="2 3" key="1">
    <citation type="journal article" date="2018" name="Int. J. Syst. Evol. Microbiol.">
        <title>Uliginosibacterium sediminicola sp. nov., isolated from freshwater sediment.</title>
        <authorList>
            <person name="Hwang W.M."/>
            <person name="Kim S.M."/>
            <person name="Kang K."/>
            <person name="Ahn T.Y."/>
        </authorList>
    </citation>
    <scope>NUCLEOTIDE SEQUENCE [LARGE SCALE GENOMIC DNA]</scope>
    <source>
        <strain evidence="2 3">M1-21</strain>
    </source>
</reference>
<evidence type="ECO:0000256" key="1">
    <source>
        <dbReference type="SAM" id="SignalP"/>
    </source>
</evidence>
<gene>
    <name evidence="2" type="ORF">ABDB84_14180</name>
</gene>
<name>A0ABU9Z105_9RHOO</name>
<feature type="signal peptide" evidence="1">
    <location>
        <begin position="1"/>
        <end position="18"/>
    </location>
</feature>
<dbReference type="EMBL" id="JBDIVE010000008">
    <property type="protein sequence ID" value="MEN3069631.1"/>
    <property type="molecule type" value="Genomic_DNA"/>
</dbReference>
<keyword evidence="3" id="KW-1185">Reference proteome</keyword>
<evidence type="ECO:0000313" key="2">
    <source>
        <dbReference type="EMBL" id="MEN3069631.1"/>
    </source>
</evidence>
<protein>
    <submittedName>
        <fullName evidence="2">Uncharacterized protein</fullName>
    </submittedName>
</protein>
<feature type="chain" id="PRO_5046553185" evidence="1">
    <location>
        <begin position="19"/>
        <end position="174"/>
    </location>
</feature>
<evidence type="ECO:0000313" key="3">
    <source>
        <dbReference type="Proteomes" id="UP001410394"/>
    </source>
</evidence>
<comment type="caution">
    <text evidence="2">The sequence shown here is derived from an EMBL/GenBank/DDBJ whole genome shotgun (WGS) entry which is preliminary data.</text>
</comment>
<organism evidence="2 3">
    <name type="scientific">Uliginosibacterium sediminicola</name>
    <dbReference type="NCBI Taxonomy" id="2024550"/>
    <lineage>
        <taxon>Bacteria</taxon>
        <taxon>Pseudomonadati</taxon>
        <taxon>Pseudomonadota</taxon>
        <taxon>Betaproteobacteria</taxon>
        <taxon>Rhodocyclales</taxon>
        <taxon>Zoogloeaceae</taxon>
        <taxon>Uliginosibacterium</taxon>
    </lineage>
</organism>
<dbReference type="Proteomes" id="UP001410394">
    <property type="component" value="Unassembled WGS sequence"/>
</dbReference>
<proteinExistence type="predicted"/>
<keyword evidence="1" id="KW-0732">Signal</keyword>
<sequence>MKTVTLVFIILFSNITYALTQEEAWAIHSTPLGTLEFKYGEKLSRTNFDGVYLDGIKIYSVIGRKDVWDTPISLSEAAVDIVRSNGKVVRDERGRARIKRLLLSESGMCIHEYVIIDLTGKSPFVSNRFGHNPTGKSCFELISTKWGAKKSYITIFGPLKYMYTTGEDVIGPVE</sequence>